<evidence type="ECO:0000313" key="2">
    <source>
        <dbReference type="Proteomes" id="UP001458880"/>
    </source>
</evidence>
<accession>A0AAW1LYE2</accession>
<keyword evidence="2" id="KW-1185">Reference proteome</keyword>
<organism evidence="1 2">
    <name type="scientific">Popillia japonica</name>
    <name type="common">Japanese beetle</name>
    <dbReference type="NCBI Taxonomy" id="7064"/>
    <lineage>
        <taxon>Eukaryota</taxon>
        <taxon>Metazoa</taxon>
        <taxon>Ecdysozoa</taxon>
        <taxon>Arthropoda</taxon>
        <taxon>Hexapoda</taxon>
        <taxon>Insecta</taxon>
        <taxon>Pterygota</taxon>
        <taxon>Neoptera</taxon>
        <taxon>Endopterygota</taxon>
        <taxon>Coleoptera</taxon>
        <taxon>Polyphaga</taxon>
        <taxon>Scarabaeiformia</taxon>
        <taxon>Scarabaeidae</taxon>
        <taxon>Rutelinae</taxon>
        <taxon>Popillia</taxon>
    </lineage>
</organism>
<dbReference type="EMBL" id="JASPKY010000080">
    <property type="protein sequence ID" value="KAK9738977.1"/>
    <property type="molecule type" value="Genomic_DNA"/>
</dbReference>
<proteinExistence type="predicted"/>
<name>A0AAW1LYE2_POPJA</name>
<gene>
    <name evidence="1" type="ORF">QE152_g9449</name>
</gene>
<reference evidence="1 2" key="1">
    <citation type="journal article" date="2024" name="BMC Genomics">
        <title>De novo assembly and annotation of Popillia japonica's genome with initial clues to its potential as an invasive pest.</title>
        <authorList>
            <person name="Cucini C."/>
            <person name="Boschi S."/>
            <person name="Funari R."/>
            <person name="Cardaioli E."/>
            <person name="Iannotti N."/>
            <person name="Marturano G."/>
            <person name="Paoli F."/>
            <person name="Bruttini M."/>
            <person name="Carapelli A."/>
            <person name="Frati F."/>
            <person name="Nardi F."/>
        </authorList>
    </citation>
    <scope>NUCLEOTIDE SEQUENCE [LARGE SCALE GENOMIC DNA]</scope>
    <source>
        <strain evidence="1">DMR45628</strain>
    </source>
</reference>
<evidence type="ECO:0000313" key="1">
    <source>
        <dbReference type="EMBL" id="KAK9738977.1"/>
    </source>
</evidence>
<comment type="caution">
    <text evidence="1">The sequence shown here is derived from an EMBL/GenBank/DDBJ whole genome shotgun (WGS) entry which is preliminary data.</text>
</comment>
<dbReference type="Proteomes" id="UP001458880">
    <property type="component" value="Unassembled WGS sequence"/>
</dbReference>
<dbReference type="AlphaFoldDB" id="A0AAW1LYE2"/>
<protein>
    <submittedName>
        <fullName evidence="1">Uncharacterized protein</fullName>
    </submittedName>
</protein>
<sequence>MLTGVELKLKILLLLRLKKKAELNKIKRRWGVRPVIQNRKKCGEFLTSFLKYKIVDHEWFFLYTRMNPSQFDEVLALVGPVLQKRSHREPLSPSQRLAITLRYQSQGDPLFCIASGYKRTISTKPSSVDNVIKATVCLHKFIKQKEYSLPDAKRKYCPQSLCDKDSDNGVIEGEWRREVGNQFNILLEETECTGRGGHNPGKDPLAMREKLVQYLISSAGSLAGQVN</sequence>